<comment type="caution">
    <text evidence="2">The sequence shown here is derived from an EMBL/GenBank/DDBJ whole genome shotgun (WGS) entry which is preliminary data.</text>
</comment>
<feature type="transmembrane region" description="Helical" evidence="1">
    <location>
        <begin position="186"/>
        <end position="207"/>
    </location>
</feature>
<feature type="transmembrane region" description="Helical" evidence="1">
    <location>
        <begin position="152"/>
        <end position="174"/>
    </location>
</feature>
<dbReference type="InterPro" id="IPR011990">
    <property type="entry name" value="TPR-like_helical_dom_sf"/>
</dbReference>
<feature type="transmembrane region" description="Helical" evidence="1">
    <location>
        <begin position="114"/>
        <end position="140"/>
    </location>
</feature>
<proteinExistence type="predicted"/>
<name>A0A0F9TWR2_9ZZZZ</name>
<keyword evidence="1" id="KW-0812">Transmembrane</keyword>
<organism evidence="2">
    <name type="scientific">marine sediment metagenome</name>
    <dbReference type="NCBI Taxonomy" id="412755"/>
    <lineage>
        <taxon>unclassified sequences</taxon>
        <taxon>metagenomes</taxon>
        <taxon>ecological metagenomes</taxon>
    </lineage>
</organism>
<reference evidence="2" key="1">
    <citation type="journal article" date="2015" name="Nature">
        <title>Complex archaea that bridge the gap between prokaryotes and eukaryotes.</title>
        <authorList>
            <person name="Spang A."/>
            <person name="Saw J.H."/>
            <person name="Jorgensen S.L."/>
            <person name="Zaremba-Niedzwiedzka K."/>
            <person name="Martijn J."/>
            <person name="Lind A.E."/>
            <person name="van Eijk R."/>
            <person name="Schleper C."/>
            <person name="Guy L."/>
            <person name="Ettema T.J."/>
        </authorList>
    </citation>
    <scope>NUCLEOTIDE SEQUENCE</scope>
</reference>
<keyword evidence="1" id="KW-1133">Transmembrane helix</keyword>
<evidence type="ECO:0000313" key="2">
    <source>
        <dbReference type="EMBL" id="KKN83754.1"/>
    </source>
</evidence>
<feature type="transmembrane region" description="Helical" evidence="1">
    <location>
        <begin position="30"/>
        <end position="49"/>
    </location>
</feature>
<protein>
    <submittedName>
        <fullName evidence="2">Uncharacterized protein</fullName>
    </submittedName>
</protein>
<dbReference type="Gene3D" id="1.25.40.10">
    <property type="entry name" value="Tetratricopeptide repeat domain"/>
    <property type="match status" value="1"/>
</dbReference>
<feature type="transmembrane region" description="Helical" evidence="1">
    <location>
        <begin position="219"/>
        <end position="237"/>
    </location>
</feature>
<feature type="transmembrane region" description="Helical" evidence="1">
    <location>
        <begin position="87"/>
        <end position="108"/>
    </location>
</feature>
<sequence length="588" mass="65472">MSPILWPTDPFDHRRGQKPLLRSTSLGRRIVFVAVNLVGFATVAAFWRFLVTGEWLALTAAAYRRSLTMPFEILLHPLSVLTHRWMILVVGLLLGVMIFVPIIVAVMYRLRVSLLFLIILAAVAPMPLLTVSVGVGCLLATGTRLRSNLPMLASILGLLPVAALLGLLDMLGLLPIDPATPPLWRWLMYMPFLLAGVAAILSFATVLTLAHVSKFRPGIIWPVLLVLLAAPLVVFYGRVGADELHYALIVRPDPENRLAPGDAVFGDLPLAQFAQRPGLRGLTKALLQRRAEDDLYRRRDRLLGQCDRFLRRYPRSRRAPSVMWIVGQCHCLRLDLPAFDHGAIRCTAVFADPAAQPTWQALIERYDHSPQAGLAQLRLAELALRDPAQMSYAHSLLARARSQLQGHDSIGADGRAKPPARLFPADPSLPSDSYYAAALEHTRRLIWLMRTNDLLATSDEAHAMAEWMQVNPTERGARTDYLDLADRFGHTHLKDNLQLAAALTVTDPYGRARELRPLAEAPLTDDAAVQANYELGRLVTQERALRLQEGIHPAAVYFRRVIEAAPNPWRQQAEEALAWMPAQEVQPK</sequence>
<accession>A0A0F9TWR2</accession>
<evidence type="ECO:0000256" key="1">
    <source>
        <dbReference type="SAM" id="Phobius"/>
    </source>
</evidence>
<keyword evidence="1" id="KW-0472">Membrane</keyword>
<dbReference type="EMBL" id="LAZR01000180">
    <property type="protein sequence ID" value="KKN83754.1"/>
    <property type="molecule type" value="Genomic_DNA"/>
</dbReference>
<gene>
    <name evidence="2" type="ORF">LCGC14_0295790</name>
</gene>
<dbReference type="AlphaFoldDB" id="A0A0F9TWR2"/>